<reference evidence="2 3" key="1">
    <citation type="journal article" date="2015" name="Genome Announc.">
        <title>Expanding the biotechnology potential of lactobacilli through comparative genomics of 213 strains and associated genera.</title>
        <authorList>
            <person name="Sun Z."/>
            <person name="Harris H.M."/>
            <person name="McCann A."/>
            <person name="Guo C."/>
            <person name="Argimon S."/>
            <person name="Zhang W."/>
            <person name="Yang X."/>
            <person name="Jeffery I.B."/>
            <person name="Cooney J.C."/>
            <person name="Kagawa T.F."/>
            <person name="Liu W."/>
            <person name="Song Y."/>
            <person name="Salvetti E."/>
            <person name="Wrobel A."/>
            <person name="Rasinkangas P."/>
            <person name="Parkhill J."/>
            <person name="Rea M.C."/>
            <person name="O'Sullivan O."/>
            <person name="Ritari J."/>
            <person name="Douillard F.P."/>
            <person name="Paul Ross R."/>
            <person name="Yang R."/>
            <person name="Briner A.E."/>
            <person name="Felis G.E."/>
            <person name="de Vos W.M."/>
            <person name="Barrangou R."/>
            <person name="Klaenhammer T.R."/>
            <person name="Caufield P.W."/>
            <person name="Cui Y."/>
            <person name="Zhang H."/>
            <person name="O'Toole P.W."/>
        </authorList>
    </citation>
    <scope>NUCLEOTIDE SEQUENCE [LARGE SCALE GENOMIC DNA]</scope>
    <source>
        <strain evidence="2 3">DSM 19910</strain>
    </source>
</reference>
<dbReference type="InterPro" id="IPR010183">
    <property type="entry name" value="Phage_lambda_Bet"/>
</dbReference>
<evidence type="ECO:0000313" key="3">
    <source>
        <dbReference type="Proteomes" id="UP000051621"/>
    </source>
</evidence>
<keyword evidence="3" id="KW-1185">Reference proteome</keyword>
<dbReference type="Proteomes" id="UP000051621">
    <property type="component" value="Unassembled WGS sequence"/>
</dbReference>
<dbReference type="NCBIfam" id="TIGR01913">
    <property type="entry name" value="bet_lambda"/>
    <property type="match status" value="1"/>
</dbReference>
<evidence type="ECO:0000313" key="2">
    <source>
        <dbReference type="EMBL" id="KRL02501.1"/>
    </source>
</evidence>
<dbReference type="EMBL" id="AZEF01000012">
    <property type="protein sequence ID" value="KRL02501.1"/>
    <property type="molecule type" value="Genomic_DNA"/>
</dbReference>
<comment type="caution">
    <text evidence="2">The sequence shown here is derived from an EMBL/GenBank/DDBJ whole genome shotgun (WGS) entry which is preliminary data.</text>
</comment>
<dbReference type="GO" id="GO:0006310">
    <property type="term" value="P:DNA recombination"/>
    <property type="evidence" value="ECO:0007669"/>
    <property type="project" value="InterPro"/>
</dbReference>
<feature type="region of interest" description="Disordered" evidence="1">
    <location>
        <begin position="177"/>
        <end position="271"/>
    </location>
</feature>
<dbReference type="OrthoDB" id="7889018at2"/>
<sequence length="271" mass="30515">MANEVAEKNEVVYLAGNEEVKLKPSTVRDFLTSGNGNITSQEAFMFIKLCEYQHLNPFLNEAYLIKFGNKPAQIITSKEAFMKRAESHPAYNGVKAGLIVLRNSDVKYTKGAFKLPTDKILGAWAEVNRKDRDEPHHIEISMEEFSKQQSTWKSMPATMIRKTAIVNALREAFPETLGGMYTEDDKNPNEAVKESEPVDDKAESVVDDLVKDIKPKNEPAEKEGEPKESEQYEEQETTFEEVNSKEAEKDGDSNSEEQTSLFKGATIQPNV</sequence>
<dbReference type="STRING" id="1423731.FC81_GL000666"/>
<gene>
    <name evidence="2" type="ORF">FC81_GL000666</name>
</gene>
<accession>A0A0R1MB97</accession>
<dbReference type="GO" id="GO:0003677">
    <property type="term" value="F:DNA binding"/>
    <property type="evidence" value="ECO:0007669"/>
    <property type="project" value="InterPro"/>
</dbReference>
<organism evidence="2 3">
    <name type="scientific">Liquorilactobacillus capillatus DSM 19910</name>
    <dbReference type="NCBI Taxonomy" id="1423731"/>
    <lineage>
        <taxon>Bacteria</taxon>
        <taxon>Bacillati</taxon>
        <taxon>Bacillota</taxon>
        <taxon>Bacilli</taxon>
        <taxon>Lactobacillales</taxon>
        <taxon>Lactobacillaceae</taxon>
        <taxon>Liquorilactobacillus</taxon>
    </lineage>
</organism>
<dbReference type="InterPro" id="IPR018330">
    <property type="entry name" value="RecT_fam"/>
</dbReference>
<feature type="compositionally biased region" description="Basic and acidic residues" evidence="1">
    <location>
        <begin position="183"/>
        <end position="230"/>
    </location>
</feature>
<dbReference type="RefSeq" id="WP_083478724.1">
    <property type="nucleotide sequence ID" value="NZ_AZEF01000012.1"/>
</dbReference>
<dbReference type="AlphaFoldDB" id="A0A0R1MB97"/>
<name>A0A0R1MB97_9LACO</name>
<dbReference type="PATRIC" id="fig|1423731.3.peg.684"/>
<protein>
    <submittedName>
        <fullName evidence="2">Phage recombination protein Bet</fullName>
    </submittedName>
</protein>
<feature type="compositionally biased region" description="Polar residues" evidence="1">
    <location>
        <begin position="256"/>
        <end position="271"/>
    </location>
</feature>
<feature type="compositionally biased region" description="Basic and acidic residues" evidence="1">
    <location>
        <begin position="242"/>
        <end position="252"/>
    </location>
</feature>
<evidence type="ECO:0000256" key="1">
    <source>
        <dbReference type="SAM" id="MobiDB-lite"/>
    </source>
</evidence>
<proteinExistence type="predicted"/>
<dbReference type="Pfam" id="PF03837">
    <property type="entry name" value="RecT"/>
    <property type="match status" value="1"/>
</dbReference>